<evidence type="ECO:0000313" key="10">
    <source>
        <dbReference type="Proteomes" id="UP000033483"/>
    </source>
</evidence>
<evidence type="ECO:0000256" key="5">
    <source>
        <dbReference type="ARBA" id="ARBA00023136"/>
    </source>
</evidence>
<protein>
    <recommendedName>
        <fullName evidence="8">Major facilitator superfamily (MFS) profile domain-containing protein</fullName>
    </recommendedName>
</protein>
<dbReference type="PANTHER" id="PTHR23504">
    <property type="entry name" value="MAJOR FACILITATOR SUPERFAMILY DOMAIN-CONTAINING PROTEIN 10"/>
    <property type="match status" value="1"/>
</dbReference>
<comment type="caution">
    <text evidence="9">The sequence shown here is derived from an EMBL/GenBank/DDBJ whole genome shotgun (WGS) entry which is preliminary data.</text>
</comment>
<keyword evidence="10" id="KW-1185">Reference proteome</keyword>
<dbReference type="InterPro" id="IPR011701">
    <property type="entry name" value="MFS"/>
</dbReference>
<organism evidence="9 10">
    <name type="scientific">Thielaviopsis punctulata</name>
    <dbReference type="NCBI Taxonomy" id="72032"/>
    <lineage>
        <taxon>Eukaryota</taxon>
        <taxon>Fungi</taxon>
        <taxon>Dikarya</taxon>
        <taxon>Ascomycota</taxon>
        <taxon>Pezizomycotina</taxon>
        <taxon>Sordariomycetes</taxon>
        <taxon>Hypocreomycetidae</taxon>
        <taxon>Microascales</taxon>
        <taxon>Ceratocystidaceae</taxon>
        <taxon>Thielaviopsis</taxon>
    </lineage>
</organism>
<feature type="transmembrane region" description="Helical" evidence="7">
    <location>
        <begin position="445"/>
        <end position="463"/>
    </location>
</feature>
<keyword evidence="5 7" id="KW-0472">Membrane</keyword>
<dbReference type="PROSITE" id="PS50850">
    <property type="entry name" value="MFS"/>
    <property type="match status" value="1"/>
</dbReference>
<evidence type="ECO:0000259" key="8">
    <source>
        <dbReference type="PROSITE" id="PS50850"/>
    </source>
</evidence>
<accession>A0A0F4ZGM9</accession>
<dbReference type="InterPro" id="IPR001958">
    <property type="entry name" value="Tet-R_TetA/multi-R_MdtG-like"/>
</dbReference>
<dbReference type="Pfam" id="PF07690">
    <property type="entry name" value="MFS_1"/>
    <property type="match status" value="1"/>
</dbReference>
<feature type="domain" description="Major facilitator superfamily (MFS) profile" evidence="8">
    <location>
        <begin position="1"/>
        <end position="546"/>
    </location>
</feature>
<dbReference type="GO" id="GO:0022857">
    <property type="term" value="F:transmembrane transporter activity"/>
    <property type="evidence" value="ECO:0007669"/>
    <property type="project" value="InterPro"/>
</dbReference>
<evidence type="ECO:0000313" key="9">
    <source>
        <dbReference type="EMBL" id="KKA29370.1"/>
    </source>
</evidence>
<dbReference type="InterPro" id="IPR036259">
    <property type="entry name" value="MFS_trans_sf"/>
</dbReference>
<comment type="subcellular location">
    <subcellularLocation>
        <location evidence="1">Membrane</location>
        <topology evidence="1">Multi-pass membrane protein</topology>
    </subcellularLocation>
</comment>
<dbReference type="AlphaFoldDB" id="A0A0F4ZGM9"/>
<feature type="compositionally biased region" description="Low complexity" evidence="6">
    <location>
        <begin position="286"/>
        <end position="296"/>
    </location>
</feature>
<keyword evidence="2" id="KW-0813">Transport</keyword>
<feature type="transmembrane region" description="Helical" evidence="7">
    <location>
        <begin position="89"/>
        <end position="108"/>
    </location>
</feature>
<feature type="transmembrane region" description="Helical" evidence="7">
    <location>
        <begin position="190"/>
        <end position="214"/>
    </location>
</feature>
<feature type="transmembrane region" description="Helical" evidence="7">
    <location>
        <begin position="522"/>
        <end position="541"/>
    </location>
</feature>
<reference evidence="9 10" key="1">
    <citation type="submission" date="2015-03" db="EMBL/GenBank/DDBJ databases">
        <authorList>
            <person name="Radwan O."/>
            <person name="Al-Naeli F.A."/>
            <person name="Rendon G.A."/>
            <person name="Fields C."/>
        </authorList>
    </citation>
    <scope>NUCLEOTIDE SEQUENCE [LARGE SCALE GENOMIC DNA]</scope>
    <source>
        <strain evidence="9">CR-DP1</strain>
    </source>
</reference>
<evidence type="ECO:0000256" key="3">
    <source>
        <dbReference type="ARBA" id="ARBA00022692"/>
    </source>
</evidence>
<feature type="transmembrane region" description="Helical" evidence="7">
    <location>
        <begin position="114"/>
        <end position="135"/>
    </location>
</feature>
<feature type="transmembrane region" description="Helical" evidence="7">
    <location>
        <begin position="54"/>
        <end position="77"/>
    </location>
</feature>
<dbReference type="Proteomes" id="UP000033483">
    <property type="component" value="Unassembled WGS sequence"/>
</dbReference>
<evidence type="ECO:0000256" key="4">
    <source>
        <dbReference type="ARBA" id="ARBA00022989"/>
    </source>
</evidence>
<feature type="transmembrane region" description="Helical" evidence="7">
    <location>
        <begin position="317"/>
        <end position="337"/>
    </location>
</feature>
<sequence>MSGSVAAPHAPVKWRDLPHRTQLIVITLARLSEPLSYMFYQLKWFDPSLPDSTISAQAGILHASFTAAQFLTAMLWGRIADSAHAGRKTVLLIGLLGTCASCIGFGFARTFPQALAFRLLGGVTNGNVGVMRTMIGEIVRDKRFQPRAFLLLPMCFNIGVIVGPVLGGLLADPARSWPAVFGGLCFFETFPYATPNLLSGAFLLSSALLVWFFLDETLDTLRDQPPDVGIRIGQAIRRFVVRLYHRWRPEAGYAALPTEDDDEDLTTDVDEELATDGPLSTLPKNSSGASSSDTPSSLPPARPQRTRYTQRLAFRRIFTPNVLCVLASNFILALHVGTFNPLWVIFLSTPVYDPSVPNHGLPTGPHLPVRFTGGLGLTPKDVGFAMGVIGMLGLPLQLLVYAPLSDRVGPLRALRGAVLCFPLAYLLIPYLAVIPSTSSAPHAKTGVAVWMGIVGVLVVQVLGRTFGLPSQTVLVNSCSPHPSVLGTIHGLGQSVSSGARTVGPMLAGWIYGVGLNHGMVGLVWWCLCIVAIGGVVATWFVREGDGHEIWLEGDEE</sequence>
<evidence type="ECO:0000256" key="6">
    <source>
        <dbReference type="SAM" id="MobiDB-lite"/>
    </source>
</evidence>
<evidence type="ECO:0000256" key="1">
    <source>
        <dbReference type="ARBA" id="ARBA00004141"/>
    </source>
</evidence>
<dbReference type="Gene3D" id="1.20.1250.20">
    <property type="entry name" value="MFS general substrate transporter like domains"/>
    <property type="match status" value="1"/>
</dbReference>
<feature type="transmembrane region" description="Helical" evidence="7">
    <location>
        <begin position="382"/>
        <end position="401"/>
    </location>
</feature>
<dbReference type="PRINTS" id="PR01035">
    <property type="entry name" value="TCRTETA"/>
</dbReference>
<evidence type="ECO:0000256" key="2">
    <source>
        <dbReference type="ARBA" id="ARBA00022448"/>
    </source>
</evidence>
<proteinExistence type="predicted"/>
<keyword evidence="3 7" id="KW-0812">Transmembrane</keyword>
<feature type="transmembrane region" description="Helical" evidence="7">
    <location>
        <begin position="413"/>
        <end position="433"/>
    </location>
</feature>
<keyword evidence="4 7" id="KW-1133">Transmembrane helix</keyword>
<dbReference type="SUPFAM" id="SSF103473">
    <property type="entry name" value="MFS general substrate transporter"/>
    <property type="match status" value="1"/>
</dbReference>
<dbReference type="PANTHER" id="PTHR23504:SF6">
    <property type="entry name" value="MULTIDRUG TRANSPORTER, PUTATIVE (AFU_ORTHOLOGUE AFUA_4G08740)-RELATED"/>
    <property type="match status" value="1"/>
</dbReference>
<dbReference type="InterPro" id="IPR020846">
    <property type="entry name" value="MFS_dom"/>
</dbReference>
<gene>
    <name evidence="9" type="ORF">TD95_005336</name>
</gene>
<name>A0A0F4ZGM9_9PEZI</name>
<evidence type="ECO:0000256" key="7">
    <source>
        <dbReference type="SAM" id="Phobius"/>
    </source>
</evidence>
<feature type="transmembrane region" description="Helical" evidence="7">
    <location>
        <begin position="147"/>
        <end position="170"/>
    </location>
</feature>
<dbReference type="GO" id="GO:0016020">
    <property type="term" value="C:membrane"/>
    <property type="evidence" value="ECO:0007669"/>
    <property type="project" value="UniProtKB-SubCell"/>
</dbReference>
<dbReference type="EMBL" id="LAEV01000880">
    <property type="protein sequence ID" value="KKA29370.1"/>
    <property type="molecule type" value="Genomic_DNA"/>
</dbReference>
<dbReference type="OrthoDB" id="10262656at2759"/>
<feature type="region of interest" description="Disordered" evidence="6">
    <location>
        <begin position="274"/>
        <end position="304"/>
    </location>
</feature>